<evidence type="ECO:0000256" key="4">
    <source>
        <dbReference type="ARBA" id="ARBA00022833"/>
    </source>
</evidence>
<comment type="catalytic activity">
    <reaction evidence="6">
        <text>S-ubiquitinyl-[E2 ubiquitin-conjugating enzyme]-L-cysteine + [acceptor protein]-L-lysine = [E2 ubiquitin-conjugating enzyme]-L-cysteine + N(6)-ubiquitinyl-[acceptor protein]-L-lysine.</text>
        <dbReference type="EC" id="2.3.2.27"/>
    </reaction>
</comment>
<dbReference type="EMBL" id="AUSU01002976">
    <property type="protein sequence ID" value="EPS67687.1"/>
    <property type="molecule type" value="Genomic_DNA"/>
</dbReference>
<dbReference type="EC" id="2.3.2.27" evidence="6"/>
<dbReference type="UniPathway" id="UPA00143"/>
<protein>
    <recommendedName>
        <fullName evidence="6">E3 ubiquitin protein ligase</fullName>
        <ecNumber evidence="6">2.3.2.27</ecNumber>
    </recommendedName>
</protein>
<dbReference type="GO" id="GO:0006325">
    <property type="term" value="P:chromatin organization"/>
    <property type="evidence" value="ECO:0007669"/>
    <property type="project" value="UniProtKB-KW"/>
</dbReference>
<name>S8E5N7_9LAMI</name>
<gene>
    <name evidence="9" type="ORF">M569_07087</name>
</gene>
<keyword evidence="4 6" id="KW-0862">Zinc</keyword>
<dbReference type="GO" id="GO:0008270">
    <property type="term" value="F:zinc ion binding"/>
    <property type="evidence" value="ECO:0007669"/>
    <property type="project" value="UniProtKB-KW"/>
</dbReference>
<evidence type="ECO:0000256" key="5">
    <source>
        <dbReference type="ARBA" id="ARBA00023242"/>
    </source>
</evidence>
<organism evidence="9 10">
    <name type="scientific">Genlisea aurea</name>
    <dbReference type="NCBI Taxonomy" id="192259"/>
    <lineage>
        <taxon>Eukaryota</taxon>
        <taxon>Viridiplantae</taxon>
        <taxon>Streptophyta</taxon>
        <taxon>Embryophyta</taxon>
        <taxon>Tracheophyta</taxon>
        <taxon>Spermatophyta</taxon>
        <taxon>Magnoliopsida</taxon>
        <taxon>eudicotyledons</taxon>
        <taxon>Gunneridae</taxon>
        <taxon>Pentapetalae</taxon>
        <taxon>asterids</taxon>
        <taxon>lamiids</taxon>
        <taxon>Lamiales</taxon>
        <taxon>Lentibulariaceae</taxon>
        <taxon>Genlisea</taxon>
    </lineage>
</organism>
<evidence type="ECO:0000256" key="6">
    <source>
        <dbReference type="RuleBase" id="RU365038"/>
    </source>
</evidence>
<dbReference type="PANTHER" id="PTHR23163">
    <property type="entry name" value="RING FINGER PROTEIN-RELATED"/>
    <property type="match status" value="1"/>
</dbReference>
<reference evidence="9 10" key="1">
    <citation type="journal article" date="2013" name="BMC Genomics">
        <title>The miniature genome of a carnivorous plant Genlisea aurea contains a low number of genes and short non-coding sequences.</title>
        <authorList>
            <person name="Leushkin E.V."/>
            <person name="Sutormin R.A."/>
            <person name="Nabieva E.R."/>
            <person name="Penin A.A."/>
            <person name="Kondrashov A.S."/>
            <person name="Logacheva M.D."/>
        </authorList>
    </citation>
    <scope>NUCLEOTIDE SEQUENCE [LARGE SCALE GENOMIC DNA]</scope>
</reference>
<accession>S8E5N7</accession>
<keyword evidence="6 7" id="KW-0175">Coiled coil</keyword>
<dbReference type="GO" id="GO:0033503">
    <property type="term" value="C:HULC complex"/>
    <property type="evidence" value="ECO:0007669"/>
    <property type="project" value="TreeGrafter"/>
</dbReference>
<feature type="coiled-coil region" evidence="7">
    <location>
        <begin position="567"/>
        <end position="650"/>
    </location>
</feature>
<keyword evidence="5 6" id="KW-0539">Nucleus</keyword>
<keyword evidence="10" id="KW-1185">Reference proteome</keyword>
<evidence type="ECO:0000256" key="8">
    <source>
        <dbReference type="SAM" id="MobiDB-lite"/>
    </source>
</evidence>
<keyword evidence="3 6" id="KW-0863">Zinc-finger</keyword>
<evidence type="ECO:0000256" key="7">
    <source>
        <dbReference type="SAM" id="Coils"/>
    </source>
</evidence>
<dbReference type="AlphaFoldDB" id="S8E5N7"/>
<comment type="similarity">
    <text evidence="6">Belongs to the BRE1 family.</text>
</comment>
<evidence type="ECO:0000313" key="9">
    <source>
        <dbReference type="EMBL" id="EPS67687.1"/>
    </source>
</evidence>
<dbReference type="PANTHER" id="PTHR23163:SF0">
    <property type="entry name" value="E3 UBIQUITIN-PROTEIN LIGASE BRE1"/>
    <property type="match status" value="1"/>
</dbReference>
<keyword evidence="2 6" id="KW-0479">Metal-binding</keyword>
<feature type="region of interest" description="Disordered" evidence="8">
    <location>
        <begin position="1"/>
        <end position="31"/>
    </location>
</feature>
<feature type="coiled-coil region" evidence="7">
    <location>
        <begin position="48"/>
        <end position="75"/>
    </location>
</feature>
<dbReference type="OrthoDB" id="10266039at2759"/>
<comment type="subcellular location">
    <subcellularLocation>
        <location evidence="1 6">Nucleus</location>
    </subcellularLocation>
</comment>
<keyword evidence="6" id="KW-0808">Transferase</keyword>
<keyword evidence="6" id="KW-0833">Ubl conjugation pathway</keyword>
<feature type="non-terminal residue" evidence="9">
    <location>
        <position position="707"/>
    </location>
</feature>
<evidence type="ECO:0000256" key="3">
    <source>
        <dbReference type="ARBA" id="ARBA00022771"/>
    </source>
</evidence>
<evidence type="ECO:0000256" key="1">
    <source>
        <dbReference type="ARBA" id="ARBA00004123"/>
    </source>
</evidence>
<dbReference type="GO" id="GO:0005634">
    <property type="term" value="C:nucleus"/>
    <property type="evidence" value="ECO:0007669"/>
    <property type="project" value="UniProtKB-SubCell"/>
</dbReference>
<comment type="caution">
    <text evidence="9">The sequence shown here is derived from an EMBL/GenBank/DDBJ whole genome shotgun (WGS) entry which is preliminary data.</text>
</comment>
<proteinExistence type="inferred from homology"/>
<sequence>MGRAGEVDKKRRLSGAISPTADAASKKQPFAPLSEEKKLDAIVLQFQNKKLKQKLETQKVEIYDLEKKKIDLENQQKSHEKILSLVNDCWEKTVDDLESRSKKTLDIVKDGLHFDYGDVYVEDALLSRLLEKEGAAESSTSFENSNEDAEGLVICKDREFIFSNILAAFSALNYLKHVLYLTSANAASSHEQSLSVSGDVHTKARDLRIAVLKLHLKHKSLAAELQDRRDTEAKNKAHLKHLKGEVESNAAELEESNCNLAVLYEERDAGKGAFSMELNRKNNLAVPDKVKGKQTDEVQDMEGTLKELVDQSESRMHELKHAHEERICLLDQLSQLQRNLKNSKIIYASQPYLLLKDQLAKAKADFALYQSLCEEIQVEKENLYWKEREIHMKNELADILHVSSAVSESRISELEVEIQRYVKEKTVIDSKLHDASKYPGRQEIISRFKDLVSTFPERMGNMQNELALHKDTAADIHRLRAAVSLSSTLDNKVKELETLSYRSVQQRSEIQRLQAVIQDLKLNEANLKHFVEMCRSQSTDSREVNDAKISEIKAWAHVQRLQSCLDERNLELRVKNAIEAEAKAQQRLAASEAEIVELRQKLESSKREKASLTDALRSKHEETEAYLSEIETIGQAYDDMQSQNQQLLQQVTEIDDYNIKLVLEGLHAKQIGDSLLLEKRMLERSVHHSKKIVDFYDFKAGGIEDQV</sequence>
<dbReference type="Proteomes" id="UP000015453">
    <property type="component" value="Unassembled WGS sequence"/>
</dbReference>
<evidence type="ECO:0000256" key="2">
    <source>
        <dbReference type="ARBA" id="ARBA00022723"/>
    </source>
</evidence>
<dbReference type="GO" id="GO:0016567">
    <property type="term" value="P:protein ubiquitination"/>
    <property type="evidence" value="ECO:0007669"/>
    <property type="project" value="UniProtKB-UniRule"/>
</dbReference>
<dbReference type="GO" id="GO:0061630">
    <property type="term" value="F:ubiquitin protein ligase activity"/>
    <property type="evidence" value="ECO:0007669"/>
    <property type="project" value="UniProtKB-EC"/>
</dbReference>
<keyword evidence="6" id="KW-0156">Chromatin regulator</keyword>
<dbReference type="InterPro" id="IPR013956">
    <property type="entry name" value="E3_ubiquit_lig_Bre1"/>
</dbReference>
<comment type="pathway">
    <text evidence="6">Protein modification; protein ubiquitination.</text>
</comment>
<evidence type="ECO:0000313" key="10">
    <source>
        <dbReference type="Proteomes" id="UP000015453"/>
    </source>
</evidence>